<dbReference type="InterPro" id="IPR006311">
    <property type="entry name" value="TAT_signal"/>
</dbReference>
<feature type="signal peptide" evidence="1">
    <location>
        <begin position="1"/>
        <end position="21"/>
    </location>
</feature>
<dbReference type="PANTHER" id="PTHR35569">
    <property type="entry name" value="CYANAMIDE HYDRATASE DDI2-RELATED"/>
    <property type="match status" value="1"/>
</dbReference>
<dbReference type="Gene3D" id="1.10.3210.10">
    <property type="entry name" value="Hypothetical protein af1432"/>
    <property type="match status" value="1"/>
</dbReference>
<dbReference type="InterPro" id="IPR003607">
    <property type="entry name" value="HD/PDEase_dom"/>
</dbReference>
<evidence type="ECO:0000313" key="4">
    <source>
        <dbReference type="Proteomes" id="UP000219565"/>
    </source>
</evidence>
<dbReference type="OrthoDB" id="8478129at2"/>
<evidence type="ECO:0000313" key="3">
    <source>
        <dbReference type="EMBL" id="SNY74822.1"/>
    </source>
</evidence>
<feature type="chain" id="PRO_5039576259" evidence="1">
    <location>
        <begin position="22"/>
        <end position="244"/>
    </location>
</feature>
<keyword evidence="1" id="KW-0732">Signal</keyword>
<gene>
    <name evidence="3" type="ORF">SAMN04244553_0346</name>
</gene>
<dbReference type="PROSITE" id="PS51318">
    <property type="entry name" value="TAT"/>
    <property type="match status" value="1"/>
</dbReference>
<evidence type="ECO:0000259" key="2">
    <source>
        <dbReference type="Pfam" id="PF01966"/>
    </source>
</evidence>
<protein>
    <submittedName>
        <fullName evidence="3">HD domain-containing protein</fullName>
    </submittedName>
</protein>
<dbReference type="STRING" id="1379680.GCA_001612615_00675"/>
<keyword evidence="4" id="KW-1185">Reference proteome</keyword>
<dbReference type="SUPFAM" id="SSF109604">
    <property type="entry name" value="HD-domain/PDEase-like"/>
    <property type="match status" value="1"/>
</dbReference>
<evidence type="ECO:0000256" key="1">
    <source>
        <dbReference type="SAM" id="SignalP"/>
    </source>
</evidence>
<dbReference type="PANTHER" id="PTHR35569:SF1">
    <property type="entry name" value="CYANAMIDE HYDRATASE DDI2-RELATED"/>
    <property type="match status" value="1"/>
</dbReference>
<sequence length="244" mass="26167">MSMSRRTALGAGLAGAAFAWSADHALAQQDPLALPATPLASRATELIDRELAPHLRNHSVRGFLFARAVAAEHGLAPGSGYDDELMYLICALHDIGLGEIANGDQRFEVDGADYAARFLEDNGVTDDRVDVVWDAIAAHTTGLSDSPVYRRRRRPEIWIAVHGIGLDIGGSPADLPPGYADLVHARYPRLGGSRALADSVETQALANPRKAPPGSLPGEILRQRHPELPYLTWDAILATSGWGD</sequence>
<dbReference type="EMBL" id="OBEG01000001">
    <property type="protein sequence ID" value="SNY74822.1"/>
    <property type="molecule type" value="Genomic_DNA"/>
</dbReference>
<dbReference type="RefSeq" id="WP_097243353.1">
    <property type="nucleotide sequence ID" value="NZ_JAMTCW010000001.1"/>
</dbReference>
<dbReference type="AlphaFoldDB" id="A0A285KQB0"/>
<dbReference type="Pfam" id="PF01966">
    <property type="entry name" value="HD"/>
    <property type="match status" value="1"/>
</dbReference>
<accession>A0A285KQB0</accession>
<reference evidence="3 4" key="1">
    <citation type="submission" date="2017-09" db="EMBL/GenBank/DDBJ databases">
        <authorList>
            <person name="Ehlers B."/>
            <person name="Leendertz F.H."/>
        </authorList>
    </citation>
    <scope>NUCLEOTIDE SEQUENCE [LARGE SCALE GENOMIC DNA]</scope>
    <source>
        <strain evidence="3 4">DSM 45537</strain>
    </source>
</reference>
<dbReference type="CDD" id="cd00077">
    <property type="entry name" value="HDc"/>
    <property type="match status" value="1"/>
</dbReference>
<organism evidence="3 4">
    <name type="scientific">Nocardia amikacinitolerans</name>
    <dbReference type="NCBI Taxonomy" id="756689"/>
    <lineage>
        <taxon>Bacteria</taxon>
        <taxon>Bacillati</taxon>
        <taxon>Actinomycetota</taxon>
        <taxon>Actinomycetes</taxon>
        <taxon>Mycobacteriales</taxon>
        <taxon>Nocardiaceae</taxon>
        <taxon>Nocardia</taxon>
    </lineage>
</organism>
<feature type="domain" description="HD" evidence="2">
    <location>
        <begin position="57"/>
        <end position="144"/>
    </location>
</feature>
<dbReference type="InterPro" id="IPR006674">
    <property type="entry name" value="HD_domain"/>
</dbReference>
<proteinExistence type="predicted"/>
<name>A0A285KQB0_9NOCA</name>
<dbReference type="Proteomes" id="UP000219565">
    <property type="component" value="Unassembled WGS sequence"/>
</dbReference>